<dbReference type="PANTHER" id="PTHR47618">
    <property type="entry name" value="BIFUNCTIONAL OLIGORIBONUCLEASE AND PAP PHOSPHATASE NRNA"/>
    <property type="match status" value="1"/>
</dbReference>
<dbReference type="GO" id="GO:0003676">
    <property type="term" value="F:nucleic acid binding"/>
    <property type="evidence" value="ECO:0007669"/>
    <property type="project" value="InterPro"/>
</dbReference>
<dbReference type="GO" id="GO:0006813">
    <property type="term" value="P:potassium ion transport"/>
    <property type="evidence" value="ECO:0007669"/>
    <property type="project" value="InterPro"/>
</dbReference>
<dbReference type="Proteomes" id="UP000282322">
    <property type="component" value="Unassembled WGS sequence"/>
</dbReference>
<comment type="caution">
    <text evidence="4">The sequence shown here is derived from an EMBL/GenBank/DDBJ whole genome shotgun (WGS) entry which is preliminary data.</text>
</comment>
<accession>A0A3P3RIS4</accession>
<dbReference type="PANTHER" id="PTHR47618:SF1">
    <property type="entry name" value="BIFUNCTIONAL OLIGORIBONUCLEASE AND PAP PHOSPHATASE NRNA"/>
    <property type="match status" value="1"/>
</dbReference>
<dbReference type="SUPFAM" id="SSF64182">
    <property type="entry name" value="DHH phosphoesterases"/>
    <property type="match status" value="1"/>
</dbReference>
<evidence type="ECO:0000259" key="1">
    <source>
        <dbReference type="Pfam" id="PF01368"/>
    </source>
</evidence>
<dbReference type="InterPro" id="IPR003156">
    <property type="entry name" value="DHHA1_dom"/>
</dbReference>
<dbReference type="Gene3D" id="3.90.1640.10">
    <property type="entry name" value="inorganic pyrophosphatase (n-terminal core)"/>
    <property type="match status" value="1"/>
</dbReference>
<organism evidence="4 5">
    <name type="scientific">Halocatena pleomorpha</name>
    <dbReference type="NCBI Taxonomy" id="1785090"/>
    <lineage>
        <taxon>Archaea</taxon>
        <taxon>Methanobacteriati</taxon>
        <taxon>Methanobacteriota</taxon>
        <taxon>Stenosarchaea group</taxon>
        <taxon>Halobacteria</taxon>
        <taxon>Halobacteriales</taxon>
        <taxon>Natronomonadaceae</taxon>
        <taxon>Halocatena</taxon>
    </lineage>
</organism>
<sequence>MECMVTRLVLGCGSLGQLLADTLDERPDELQVIVGDTARAETLRGDGIPAIQTDEFSPEVLRSVRTPPVDSILVASDDAHQNHQAAHTARAVYPQAMLLVYLGTNANDQIRSELSSIADRVIDPGAAIAEQVLASAGRQGHRVRQLHRTLRAIDGRLAVVMHDNPDPDAIASALALVDLAERVNCPADACYSGDITHQENRALVNVLDYDLLRCDDDAIDLSEYGGIALVDHARPGVNDPLAAGTDVDIVIDHHPPRKPVEARFVDLRSDVGATSTLLVDYFQRLDIVPKASITTGLLFGIWVDTKQFSREIAVDDFEAAAYLTPFADMSVLAQIEEPQMTIETFETIGRAIRNRTVKGSVLTSCVKFFRDRDAIAQASDRLLDIDGVTTTLVYGIRDDTVYASARTRSTPLDVGETLRDAFDQIGDAGGHADMAGAQIPLGFLGVIEDEEVTDDKREHLIETVRTVIDERFFETIRERPSWQRTTAGAGSVYW</sequence>
<protein>
    <submittedName>
        <fullName evidence="4">Bifunctional oligoribonuclease/PAP phosphatase NrnA</fullName>
    </submittedName>
</protein>
<evidence type="ECO:0000313" key="4">
    <source>
        <dbReference type="EMBL" id="RRJ33436.1"/>
    </source>
</evidence>
<evidence type="ECO:0000259" key="3">
    <source>
        <dbReference type="Pfam" id="PF02272"/>
    </source>
</evidence>
<evidence type="ECO:0000313" key="5">
    <source>
        <dbReference type="Proteomes" id="UP000282322"/>
    </source>
</evidence>
<evidence type="ECO:0000259" key="2">
    <source>
        <dbReference type="Pfam" id="PF02254"/>
    </source>
</evidence>
<dbReference type="AlphaFoldDB" id="A0A3P3RIS4"/>
<dbReference type="InterPro" id="IPR001667">
    <property type="entry name" value="DDH_dom"/>
</dbReference>
<dbReference type="Gene3D" id="3.40.50.720">
    <property type="entry name" value="NAD(P)-binding Rossmann-like Domain"/>
    <property type="match status" value="1"/>
</dbReference>
<dbReference type="InterPro" id="IPR038763">
    <property type="entry name" value="DHH_sf"/>
</dbReference>
<dbReference type="InterPro" id="IPR003148">
    <property type="entry name" value="RCK_N"/>
</dbReference>
<dbReference type="SUPFAM" id="SSF51735">
    <property type="entry name" value="NAD(P)-binding Rossmann-fold domains"/>
    <property type="match status" value="1"/>
</dbReference>
<proteinExistence type="predicted"/>
<dbReference type="Pfam" id="PF02254">
    <property type="entry name" value="TrkA_N"/>
    <property type="match status" value="1"/>
</dbReference>
<reference evidence="4 5" key="1">
    <citation type="submission" date="2018-11" db="EMBL/GenBank/DDBJ databases">
        <title>Taxonoimc description of Halomarina strain SPP-AMP-1.</title>
        <authorList>
            <person name="Pal Y."/>
            <person name="Srinivasana K."/>
            <person name="Verma A."/>
            <person name="Kumar P."/>
        </authorList>
    </citation>
    <scope>NUCLEOTIDE SEQUENCE [LARGE SCALE GENOMIC DNA]</scope>
    <source>
        <strain evidence="4 5">SPP-AMP-1</strain>
    </source>
</reference>
<feature type="domain" description="DHHA1" evidence="3">
    <location>
        <begin position="359"/>
        <end position="455"/>
    </location>
</feature>
<gene>
    <name evidence="4" type="ORF">EIK79_01120</name>
</gene>
<dbReference type="InterPro" id="IPR051319">
    <property type="entry name" value="Oligoribo/pAp-PDE_c-di-AMP_PDE"/>
</dbReference>
<dbReference type="EMBL" id="RRCH01000003">
    <property type="protein sequence ID" value="RRJ33436.1"/>
    <property type="molecule type" value="Genomic_DNA"/>
</dbReference>
<dbReference type="InterPro" id="IPR036291">
    <property type="entry name" value="NAD(P)-bd_dom_sf"/>
</dbReference>
<feature type="domain" description="RCK N-terminal" evidence="2">
    <location>
        <begin position="8"/>
        <end position="101"/>
    </location>
</feature>
<feature type="domain" description="DDH" evidence="1">
    <location>
        <begin position="158"/>
        <end position="283"/>
    </location>
</feature>
<keyword evidence="5" id="KW-1185">Reference proteome</keyword>
<dbReference type="Pfam" id="PF01368">
    <property type="entry name" value="DHH"/>
    <property type="match status" value="1"/>
</dbReference>
<dbReference type="Pfam" id="PF02272">
    <property type="entry name" value="DHHA1"/>
    <property type="match status" value="1"/>
</dbReference>
<name>A0A3P3RIS4_9EURY</name>